<dbReference type="PANTHER" id="PTHR10426">
    <property type="entry name" value="STRICTOSIDINE SYNTHASE-RELATED"/>
    <property type="match status" value="1"/>
</dbReference>
<protein>
    <recommendedName>
        <fullName evidence="5">Strictosidine synthase conserved region domain-containing protein</fullName>
    </recommendedName>
</protein>
<dbReference type="Proteomes" id="UP000295252">
    <property type="component" value="Chromosome IV"/>
</dbReference>
<dbReference type="OrthoDB" id="5307922at2759"/>
<evidence type="ECO:0000259" key="5">
    <source>
        <dbReference type="Pfam" id="PF03088"/>
    </source>
</evidence>
<accession>A0A068UE43</accession>
<dbReference type="Pfam" id="PF03088">
    <property type="entry name" value="Str_synth"/>
    <property type="match status" value="1"/>
</dbReference>
<proteinExistence type="inferred from homology"/>
<reference evidence="7" key="1">
    <citation type="journal article" date="2014" name="Science">
        <title>The coffee genome provides insight into the convergent evolution of caffeine biosynthesis.</title>
        <authorList>
            <person name="Denoeud F."/>
            <person name="Carretero-Paulet L."/>
            <person name="Dereeper A."/>
            <person name="Droc G."/>
            <person name="Guyot R."/>
            <person name="Pietrella M."/>
            <person name="Zheng C."/>
            <person name="Alberti A."/>
            <person name="Anthony F."/>
            <person name="Aprea G."/>
            <person name="Aury J.M."/>
            <person name="Bento P."/>
            <person name="Bernard M."/>
            <person name="Bocs S."/>
            <person name="Campa C."/>
            <person name="Cenci A."/>
            <person name="Combes M.C."/>
            <person name="Crouzillat D."/>
            <person name="Da Silva C."/>
            <person name="Daddiego L."/>
            <person name="De Bellis F."/>
            <person name="Dussert S."/>
            <person name="Garsmeur O."/>
            <person name="Gayraud T."/>
            <person name="Guignon V."/>
            <person name="Jahn K."/>
            <person name="Jamilloux V."/>
            <person name="Joet T."/>
            <person name="Labadie K."/>
            <person name="Lan T."/>
            <person name="Leclercq J."/>
            <person name="Lepelley M."/>
            <person name="Leroy T."/>
            <person name="Li L.T."/>
            <person name="Librado P."/>
            <person name="Lopez L."/>
            <person name="Munoz A."/>
            <person name="Noel B."/>
            <person name="Pallavicini A."/>
            <person name="Perrotta G."/>
            <person name="Poncet V."/>
            <person name="Pot D."/>
            <person name="Priyono X."/>
            <person name="Rigoreau M."/>
            <person name="Rouard M."/>
            <person name="Rozas J."/>
            <person name="Tranchant-Dubreuil C."/>
            <person name="VanBuren R."/>
            <person name="Zhang Q."/>
            <person name="Andrade A.C."/>
            <person name="Argout X."/>
            <person name="Bertrand B."/>
            <person name="de Kochko A."/>
            <person name="Graziosi G."/>
            <person name="Henry R.J."/>
            <person name="Jayarama X."/>
            <person name="Ming R."/>
            <person name="Nagai C."/>
            <person name="Rounsley S."/>
            <person name="Sankoff D."/>
            <person name="Giuliano G."/>
            <person name="Albert V.A."/>
            <person name="Wincker P."/>
            <person name="Lashermes P."/>
        </authorList>
    </citation>
    <scope>NUCLEOTIDE SEQUENCE [LARGE SCALE GENOMIC DNA]</scope>
    <source>
        <strain evidence="7">cv. DH200-94</strain>
    </source>
</reference>
<name>A0A068UE43_COFCA</name>
<dbReference type="GO" id="GO:0016787">
    <property type="term" value="F:hydrolase activity"/>
    <property type="evidence" value="ECO:0007669"/>
    <property type="project" value="TreeGrafter"/>
</dbReference>
<dbReference type="SUPFAM" id="SSF63829">
    <property type="entry name" value="Calcium-dependent phosphotriesterase"/>
    <property type="match status" value="1"/>
</dbReference>
<organism evidence="6 7">
    <name type="scientific">Coffea canephora</name>
    <name type="common">Robusta coffee</name>
    <dbReference type="NCBI Taxonomy" id="49390"/>
    <lineage>
        <taxon>Eukaryota</taxon>
        <taxon>Viridiplantae</taxon>
        <taxon>Streptophyta</taxon>
        <taxon>Embryophyta</taxon>
        <taxon>Tracheophyta</taxon>
        <taxon>Spermatophyta</taxon>
        <taxon>Magnoliopsida</taxon>
        <taxon>eudicotyledons</taxon>
        <taxon>Gunneridae</taxon>
        <taxon>Pentapetalae</taxon>
        <taxon>asterids</taxon>
        <taxon>lamiids</taxon>
        <taxon>Gentianales</taxon>
        <taxon>Rubiaceae</taxon>
        <taxon>Ixoroideae</taxon>
        <taxon>Gardenieae complex</taxon>
        <taxon>Bertiereae - Coffeeae clade</taxon>
        <taxon>Coffeeae</taxon>
        <taxon>Coffea</taxon>
    </lineage>
</organism>
<dbReference type="STRING" id="49390.A0A068UE43"/>
<comment type="similarity">
    <text evidence="2">Belongs to the strictosidine synthase family.</text>
</comment>
<dbReference type="PANTHER" id="PTHR10426:SF136">
    <property type="entry name" value="PROTEIN STRICTOSIDINE SYNTHASE-LIKE 9-LIKE"/>
    <property type="match status" value="1"/>
</dbReference>
<evidence type="ECO:0000313" key="6">
    <source>
        <dbReference type="EMBL" id="CDP06820.1"/>
    </source>
</evidence>
<dbReference type="PhylomeDB" id="A0A068UE43"/>
<dbReference type="InParanoid" id="A0A068UE43"/>
<dbReference type="GO" id="GO:0005773">
    <property type="term" value="C:vacuole"/>
    <property type="evidence" value="ECO:0007669"/>
    <property type="project" value="UniProtKB-SubCell"/>
</dbReference>
<evidence type="ECO:0000256" key="4">
    <source>
        <dbReference type="ARBA" id="ARBA00023180"/>
    </source>
</evidence>
<sequence length="259" mass="28698">MPILSIFISIALDQFNQGPYVGISDGRILKYKGPNVGFVLFAYTSPNKTNELYDGVIDPNLGPTCGRPFRFSFNNFNGVLYIVDAFLGLFKVGPEGGLATLIAKSAGAVPFKFLNGIDVDQLTGDVYLTDASQTFDLRNVIQGNYVLDSTGRLIKYNPITKELKVLLDGLSIPAGLVVSTDRTFVLFSEFNTKTVKKYCLTGLKENTTEALLNLLGNPVKIKRAPDRGSFGWQLMRLFNNYRAMLHLLDTNLTHLGKYY</sequence>
<evidence type="ECO:0000256" key="3">
    <source>
        <dbReference type="ARBA" id="ARBA00022554"/>
    </source>
</evidence>
<dbReference type="InterPro" id="IPR011042">
    <property type="entry name" value="6-blade_b-propeller_TolB-like"/>
</dbReference>
<dbReference type="Gene3D" id="2.120.10.30">
    <property type="entry name" value="TolB, C-terminal domain"/>
    <property type="match status" value="1"/>
</dbReference>
<dbReference type="GO" id="GO:0012505">
    <property type="term" value="C:endomembrane system"/>
    <property type="evidence" value="ECO:0007669"/>
    <property type="project" value="TreeGrafter"/>
</dbReference>
<evidence type="ECO:0000256" key="1">
    <source>
        <dbReference type="ARBA" id="ARBA00004116"/>
    </source>
</evidence>
<evidence type="ECO:0000313" key="7">
    <source>
        <dbReference type="Proteomes" id="UP000295252"/>
    </source>
</evidence>
<keyword evidence="3" id="KW-0926">Vacuole</keyword>
<dbReference type="AlphaFoldDB" id="A0A068UE43"/>
<keyword evidence="4" id="KW-0325">Glycoprotein</keyword>
<keyword evidence="7" id="KW-1185">Reference proteome</keyword>
<dbReference type="InterPro" id="IPR018119">
    <property type="entry name" value="Strictosidine_synth_cons-reg"/>
</dbReference>
<dbReference type="EMBL" id="HG739107">
    <property type="protein sequence ID" value="CDP06820.1"/>
    <property type="molecule type" value="Genomic_DNA"/>
</dbReference>
<gene>
    <name evidence="6" type="ORF">GSCOC_T00023817001</name>
</gene>
<comment type="subcellular location">
    <subcellularLocation>
        <location evidence="1">Vacuole</location>
    </subcellularLocation>
</comment>
<dbReference type="Gramene" id="CDP06820">
    <property type="protein sequence ID" value="CDP06820"/>
    <property type="gene ID" value="GSCOC_T00023817001"/>
</dbReference>
<feature type="domain" description="Strictosidine synthase conserved region" evidence="5">
    <location>
        <begin position="115"/>
        <end position="201"/>
    </location>
</feature>
<evidence type="ECO:0000256" key="2">
    <source>
        <dbReference type="ARBA" id="ARBA00009191"/>
    </source>
</evidence>